<sequence>MQKKMEGFTLIELLITVAIIGILTAIAIPNYADYVKRGQLTDATMLANYRVMMEQYYQDNNSYGSGGVCGIAVPNAIPPTQYFTYTCVLDTTPGAATGQSFLLTAIGSTPPTAGFNFTINEQDVKTSSGSTIFGWLGNPACWSMKRDGSC</sequence>
<evidence type="ECO:0000313" key="2">
    <source>
        <dbReference type="EMBL" id="CBI10064.1"/>
    </source>
</evidence>
<reference evidence="2" key="1">
    <citation type="submission" date="2009-10" db="EMBL/GenBank/DDBJ databases">
        <title>Diversity of trophic interactions inside an arsenic-rich microbial ecosystem.</title>
        <authorList>
            <person name="Bertin P.N."/>
            <person name="Heinrich-Salmeron A."/>
            <person name="Pelletier E."/>
            <person name="Goulhen-Chollet F."/>
            <person name="Arsene-Ploetze F."/>
            <person name="Gallien S."/>
            <person name="Calteau A."/>
            <person name="Vallenet D."/>
            <person name="Casiot C."/>
            <person name="Chane-Woon-Ming B."/>
            <person name="Giloteaux L."/>
            <person name="Barakat M."/>
            <person name="Bonnefoy V."/>
            <person name="Bruneel O."/>
            <person name="Chandler M."/>
            <person name="Cleiss J."/>
            <person name="Duran R."/>
            <person name="Elbaz-Poulichet F."/>
            <person name="Fonknechten N."/>
            <person name="Lauga B."/>
            <person name="Mornico D."/>
            <person name="Ortet P."/>
            <person name="Schaeffer C."/>
            <person name="Siguier P."/>
            <person name="Alexander Thil Smith A."/>
            <person name="Van Dorsselaer A."/>
            <person name="Weissenbach J."/>
            <person name="Medigue C."/>
            <person name="Le Paslier D."/>
        </authorList>
    </citation>
    <scope>NUCLEOTIDE SEQUENCE</scope>
</reference>
<keyword evidence="1" id="KW-0812">Transmembrane</keyword>
<dbReference type="AlphaFoldDB" id="E6QS42"/>
<name>E6QS42_9ZZZZ</name>
<dbReference type="PROSITE" id="PS00409">
    <property type="entry name" value="PROKAR_NTER_METHYL"/>
    <property type="match status" value="1"/>
</dbReference>
<dbReference type="Pfam" id="PF07963">
    <property type="entry name" value="N_methyl"/>
    <property type="match status" value="1"/>
</dbReference>
<accession>E6QS42</accession>
<gene>
    <name evidence="2" type="ORF">CARN7_0824</name>
</gene>
<dbReference type="GO" id="GO:0043683">
    <property type="term" value="P:type IV pilus assembly"/>
    <property type="evidence" value="ECO:0007669"/>
    <property type="project" value="InterPro"/>
</dbReference>
<dbReference type="InterPro" id="IPR045584">
    <property type="entry name" value="Pilin-like"/>
</dbReference>
<dbReference type="EMBL" id="CABR01000068">
    <property type="protein sequence ID" value="CBI10064.1"/>
    <property type="molecule type" value="Genomic_DNA"/>
</dbReference>
<dbReference type="InterPro" id="IPR012902">
    <property type="entry name" value="N_methyl_site"/>
</dbReference>
<dbReference type="NCBIfam" id="TIGR02532">
    <property type="entry name" value="IV_pilin_GFxxxE"/>
    <property type="match status" value="1"/>
</dbReference>
<keyword evidence="1" id="KW-0472">Membrane</keyword>
<protein>
    <submittedName>
        <fullName evidence="2">Putative Tfp pilus assembly protein, major pilin PilA</fullName>
    </submittedName>
</protein>
<dbReference type="InterPro" id="IPR031982">
    <property type="entry name" value="PilE-like"/>
</dbReference>
<dbReference type="SUPFAM" id="SSF54523">
    <property type="entry name" value="Pili subunits"/>
    <property type="match status" value="1"/>
</dbReference>
<dbReference type="Pfam" id="PF16732">
    <property type="entry name" value="ComP_DUS"/>
    <property type="match status" value="1"/>
</dbReference>
<organism evidence="2">
    <name type="scientific">mine drainage metagenome</name>
    <dbReference type="NCBI Taxonomy" id="410659"/>
    <lineage>
        <taxon>unclassified sequences</taxon>
        <taxon>metagenomes</taxon>
        <taxon>ecological metagenomes</taxon>
    </lineage>
</organism>
<dbReference type="Gene3D" id="3.30.700.10">
    <property type="entry name" value="Glycoprotein, Type 4 Pilin"/>
    <property type="match status" value="1"/>
</dbReference>
<feature type="transmembrane region" description="Helical" evidence="1">
    <location>
        <begin position="7"/>
        <end position="28"/>
    </location>
</feature>
<proteinExistence type="predicted"/>
<keyword evidence="1" id="KW-1133">Transmembrane helix</keyword>
<comment type="caution">
    <text evidence="2">The sequence shown here is derived from an EMBL/GenBank/DDBJ whole genome shotgun (WGS) entry which is preliminary data.</text>
</comment>
<evidence type="ECO:0000256" key="1">
    <source>
        <dbReference type="SAM" id="Phobius"/>
    </source>
</evidence>